<feature type="region of interest" description="Disordered" evidence="5">
    <location>
        <begin position="47"/>
        <end position="83"/>
    </location>
</feature>
<dbReference type="PANTHER" id="PTHR10015:SF206">
    <property type="entry name" value="HSF-TYPE DNA-BINDING DOMAIN-CONTAINING PROTEIN"/>
    <property type="match status" value="1"/>
</dbReference>
<evidence type="ECO:0000256" key="4">
    <source>
        <dbReference type="RuleBase" id="RU004020"/>
    </source>
</evidence>
<evidence type="ECO:0000313" key="7">
    <source>
        <dbReference type="EMBL" id="GFH58387.1"/>
    </source>
</evidence>
<comment type="subcellular location">
    <subcellularLocation>
        <location evidence="1">Nucleus</location>
    </subcellularLocation>
</comment>
<feature type="compositionally biased region" description="Basic and acidic residues" evidence="5">
    <location>
        <begin position="11"/>
        <end position="20"/>
    </location>
</feature>
<comment type="similarity">
    <text evidence="4">Belongs to the HSF family.</text>
</comment>
<organism evidence="7 8">
    <name type="scientific">Chaetoceros tenuissimus</name>
    <dbReference type="NCBI Taxonomy" id="426638"/>
    <lineage>
        <taxon>Eukaryota</taxon>
        <taxon>Sar</taxon>
        <taxon>Stramenopiles</taxon>
        <taxon>Ochrophyta</taxon>
        <taxon>Bacillariophyta</taxon>
        <taxon>Coscinodiscophyceae</taxon>
        <taxon>Chaetocerotophycidae</taxon>
        <taxon>Chaetocerotales</taxon>
        <taxon>Chaetocerotaceae</taxon>
        <taxon>Chaetoceros</taxon>
    </lineage>
</organism>
<feature type="compositionally biased region" description="Polar residues" evidence="5">
    <location>
        <begin position="429"/>
        <end position="438"/>
    </location>
</feature>
<dbReference type="Gene3D" id="1.10.10.10">
    <property type="entry name" value="Winged helix-like DNA-binding domain superfamily/Winged helix DNA-binding domain"/>
    <property type="match status" value="1"/>
</dbReference>
<comment type="caution">
    <text evidence="7">The sequence shown here is derived from an EMBL/GenBank/DDBJ whole genome shotgun (WGS) entry which is preliminary data.</text>
</comment>
<feature type="compositionally biased region" description="Polar residues" evidence="5">
    <location>
        <begin position="504"/>
        <end position="527"/>
    </location>
</feature>
<dbReference type="InterPro" id="IPR036388">
    <property type="entry name" value="WH-like_DNA-bd_sf"/>
</dbReference>
<dbReference type="AlphaFoldDB" id="A0AAD3D6I6"/>
<dbReference type="PANTHER" id="PTHR10015">
    <property type="entry name" value="HEAT SHOCK TRANSCRIPTION FACTOR"/>
    <property type="match status" value="1"/>
</dbReference>
<feature type="compositionally biased region" description="Basic and acidic residues" evidence="5">
    <location>
        <begin position="446"/>
        <end position="456"/>
    </location>
</feature>
<proteinExistence type="inferred from homology"/>
<dbReference type="GO" id="GO:0043565">
    <property type="term" value="F:sequence-specific DNA binding"/>
    <property type="evidence" value="ECO:0007669"/>
    <property type="project" value="InterPro"/>
</dbReference>
<dbReference type="Proteomes" id="UP001054902">
    <property type="component" value="Unassembled WGS sequence"/>
</dbReference>
<evidence type="ECO:0000256" key="5">
    <source>
        <dbReference type="SAM" id="MobiDB-lite"/>
    </source>
</evidence>
<feature type="domain" description="HSF-type DNA-binding" evidence="6">
    <location>
        <begin position="86"/>
        <end position="188"/>
    </location>
</feature>
<dbReference type="InterPro" id="IPR036390">
    <property type="entry name" value="WH_DNA-bd_sf"/>
</dbReference>
<protein>
    <recommendedName>
        <fullName evidence="6">HSF-type DNA-binding domain-containing protein</fullName>
    </recommendedName>
</protein>
<gene>
    <name evidence="7" type="ORF">CTEN210_14863</name>
</gene>
<sequence>MSWSFARSSRKSSEKGEGKLGKKPSSPKGLKWTNSAIKSLVHTQCNLSEKSEVEAPQSSRSKAAKSLHAKETNTKKVDRNHQNSQIKDPFPVILYDILENASTDPNIAKIVSWHPDGNRFRVHDRAAFETLIQPVHFPTQSDFASFRRQLNLYDYKRISKDLKEEDGYYFHPKFMRGKRPLCYQMCRNLATTKAGRMKKKKSRFLKKILEGYNKKRHQGDGSSTASLTRATNNLALSFPMNQHNLSSNQSLAVGMAPIPLHTSSVGTVQSTGIGAPVPVQSIHTGSVGTVQSHGIGATVQAQSIHANSIGTVQSNGIGATIPSLSVTPLQVPTSNNTDGFLNGNFMNHSSIGTNLHGLDLNSLTTAQIQMLADNLKQVMEQQQQQQLRQQQVQAVNSTNLTNTNTITPLSIQSTNIQPQTTTTYVSETDANDVNSQPFRPQAYVSDHSRPNSEESNSRTPSPELPGRKLQQRTSSNLIAIKQLTNNLAISDDAIYATDDQSLGNESLKSSRTLNTASEESSKASSHGRNMDKGTNIDETDNMLNEMLTKNVSSEDSALFFQNALAWVDNISKVN</sequence>
<dbReference type="InterPro" id="IPR000232">
    <property type="entry name" value="HSF_DNA-bd"/>
</dbReference>
<accession>A0AAD3D6I6</accession>
<evidence type="ECO:0000313" key="8">
    <source>
        <dbReference type="Proteomes" id="UP001054902"/>
    </source>
</evidence>
<keyword evidence="2" id="KW-0238">DNA-binding</keyword>
<dbReference type="GO" id="GO:0005634">
    <property type="term" value="C:nucleus"/>
    <property type="evidence" value="ECO:0007669"/>
    <property type="project" value="UniProtKB-SubCell"/>
</dbReference>
<keyword evidence="8" id="KW-1185">Reference proteome</keyword>
<keyword evidence="3" id="KW-0539">Nucleus</keyword>
<dbReference type="GO" id="GO:0003700">
    <property type="term" value="F:DNA-binding transcription factor activity"/>
    <property type="evidence" value="ECO:0007669"/>
    <property type="project" value="InterPro"/>
</dbReference>
<feature type="region of interest" description="Disordered" evidence="5">
    <location>
        <begin position="429"/>
        <end position="469"/>
    </location>
</feature>
<feature type="region of interest" description="Disordered" evidence="5">
    <location>
        <begin position="504"/>
        <end position="537"/>
    </location>
</feature>
<dbReference type="Pfam" id="PF00447">
    <property type="entry name" value="HSF_DNA-bind"/>
    <property type="match status" value="1"/>
</dbReference>
<evidence type="ECO:0000256" key="1">
    <source>
        <dbReference type="ARBA" id="ARBA00004123"/>
    </source>
</evidence>
<dbReference type="EMBL" id="BLLK01000062">
    <property type="protein sequence ID" value="GFH58387.1"/>
    <property type="molecule type" value="Genomic_DNA"/>
</dbReference>
<evidence type="ECO:0000256" key="3">
    <source>
        <dbReference type="ARBA" id="ARBA00023242"/>
    </source>
</evidence>
<dbReference type="SUPFAM" id="SSF46785">
    <property type="entry name" value="Winged helix' DNA-binding domain"/>
    <property type="match status" value="1"/>
</dbReference>
<evidence type="ECO:0000259" key="6">
    <source>
        <dbReference type="SMART" id="SM00415"/>
    </source>
</evidence>
<feature type="region of interest" description="Disordered" evidence="5">
    <location>
        <begin position="1"/>
        <end position="33"/>
    </location>
</feature>
<evidence type="ECO:0000256" key="2">
    <source>
        <dbReference type="ARBA" id="ARBA00023125"/>
    </source>
</evidence>
<name>A0AAD3D6I6_9STRA</name>
<dbReference type="SMART" id="SM00415">
    <property type="entry name" value="HSF"/>
    <property type="match status" value="1"/>
</dbReference>
<feature type="compositionally biased region" description="Basic and acidic residues" evidence="5">
    <location>
        <begin position="68"/>
        <end position="81"/>
    </location>
</feature>
<reference evidence="7 8" key="1">
    <citation type="journal article" date="2021" name="Sci. Rep.">
        <title>The genome of the diatom Chaetoceros tenuissimus carries an ancient integrated fragment of an extant virus.</title>
        <authorList>
            <person name="Hongo Y."/>
            <person name="Kimura K."/>
            <person name="Takaki Y."/>
            <person name="Yoshida Y."/>
            <person name="Baba S."/>
            <person name="Kobayashi G."/>
            <person name="Nagasaki K."/>
            <person name="Hano T."/>
            <person name="Tomaru Y."/>
        </authorList>
    </citation>
    <scope>NUCLEOTIDE SEQUENCE [LARGE SCALE GENOMIC DNA]</scope>
    <source>
        <strain evidence="7 8">NIES-3715</strain>
    </source>
</reference>